<gene>
    <name evidence="3" type="ORF">K435DRAFT_797270</name>
</gene>
<evidence type="ECO:0000313" key="3">
    <source>
        <dbReference type="EMBL" id="THU96519.1"/>
    </source>
</evidence>
<evidence type="ECO:0000256" key="2">
    <source>
        <dbReference type="SAM" id="Phobius"/>
    </source>
</evidence>
<dbReference type="PANTHER" id="PTHR37544:SF3">
    <property type="entry name" value="SPRAY"/>
    <property type="match status" value="1"/>
</dbReference>
<sequence length="602" mass="65084">MTLPPVAVAAIVTAMWTWTDYEIKKMQPYVDLSHGDSPPHRSLLLDYTRSNNFFTFPKATRNRHYVVALASLMVILTLTFQPLAAALLETRQTWWSLPSMDLTQLMQVGLNQGQDFGDLSAFLTAAGFASASVMYTNLPPPRFISVPYTVAPFQLPSTDTAQGGIEANGTVLFANSTAIKSIAGCEPLDVNMTPVGNSGNWDNSIDSNGCALNWTVTRESDFLFGANTTLCSGSSPDAGQPTQFAPIVFWFFSYDPTPRASATVCRPRIELWDVTIQMELVSQNITSVKELQPFSASSSNFSSASGNITGAPLNGRAYNGIAFNLSTPVDPFVEARREAIQVQLPASVFQLARSSSGGLQSSFDQNIFVGLSTNVYLTYLTLLAQTVYLVPPPSTEINTVQAKTVMDRVFLSSTATHLLAVALLLLALFCTIIQLFHRYDRRSLYLPPSFEPGTIASAVTVGAQTGMGELLAEVREKSMYRNATSPDGRSGKSGRSEKDVVTQVLGQKKFRIDPETMKIVMEGEIGYEWARSPNRKSVFFPSNEGGVGARLSRRLSSWGGVGGTSNEGGSERAKSPLNPIPGSPRSPKSPKSPKGTTGAGEV</sequence>
<name>A0A4S8M305_DENBC</name>
<dbReference type="AlphaFoldDB" id="A0A4S8M305"/>
<feature type="transmembrane region" description="Helical" evidence="2">
    <location>
        <begin position="119"/>
        <end position="138"/>
    </location>
</feature>
<feature type="transmembrane region" description="Helical" evidence="2">
    <location>
        <begin position="65"/>
        <end position="88"/>
    </location>
</feature>
<accession>A0A4S8M305</accession>
<evidence type="ECO:0000313" key="4">
    <source>
        <dbReference type="Proteomes" id="UP000297245"/>
    </source>
</evidence>
<dbReference type="EMBL" id="ML179175">
    <property type="protein sequence ID" value="THU96519.1"/>
    <property type="molecule type" value="Genomic_DNA"/>
</dbReference>
<protein>
    <submittedName>
        <fullName evidence="3">Uncharacterized protein</fullName>
    </submittedName>
</protein>
<reference evidence="3 4" key="1">
    <citation type="journal article" date="2019" name="Nat. Ecol. Evol.">
        <title>Megaphylogeny resolves global patterns of mushroom evolution.</title>
        <authorList>
            <person name="Varga T."/>
            <person name="Krizsan K."/>
            <person name="Foldi C."/>
            <person name="Dima B."/>
            <person name="Sanchez-Garcia M."/>
            <person name="Sanchez-Ramirez S."/>
            <person name="Szollosi G.J."/>
            <person name="Szarkandi J.G."/>
            <person name="Papp V."/>
            <person name="Albert L."/>
            <person name="Andreopoulos W."/>
            <person name="Angelini C."/>
            <person name="Antonin V."/>
            <person name="Barry K.W."/>
            <person name="Bougher N.L."/>
            <person name="Buchanan P."/>
            <person name="Buyck B."/>
            <person name="Bense V."/>
            <person name="Catcheside P."/>
            <person name="Chovatia M."/>
            <person name="Cooper J."/>
            <person name="Damon W."/>
            <person name="Desjardin D."/>
            <person name="Finy P."/>
            <person name="Geml J."/>
            <person name="Haridas S."/>
            <person name="Hughes K."/>
            <person name="Justo A."/>
            <person name="Karasinski D."/>
            <person name="Kautmanova I."/>
            <person name="Kiss B."/>
            <person name="Kocsube S."/>
            <person name="Kotiranta H."/>
            <person name="LaButti K.M."/>
            <person name="Lechner B.E."/>
            <person name="Liimatainen K."/>
            <person name="Lipzen A."/>
            <person name="Lukacs Z."/>
            <person name="Mihaltcheva S."/>
            <person name="Morgado L.N."/>
            <person name="Niskanen T."/>
            <person name="Noordeloos M.E."/>
            <person name="Ohm R.A."/>
            <person name="Ortiz-Santana B."/>
            <person name="Ovrebo C."/>
            <person name="Racz N."/>
            <person name="Riley R."/>
            <person name="Savchenko A."/>
            <person name="Shiryaev A."/>
            <person name="Soop K."/>
            <person name="Spirin V."/>
            <person name="Szebenyi C."/>
            <person name="Tomsovsky M."/>
            <person name="Tulloss R.E."/>
            <person name="Uehling J."/>
            <person name="Grigoriev I.V."/>
            <person name="Vagvolgyi C."/>
            <person name="Papp T."/>
            <person name="Martin F.M."/>
            <person name="Miettinen O."/>
            <person name="Hibbett D.S."/>
            <person name="Nagy L.G."/>
        </authorList>
    </citation>
    <scope>NUCLEOTIDE SEQUENCE [LARGE SCALE GENOMIC DNA]</scope>
    <source>
        <strain evidence="3 4">CBS 962.96</strain>
    </source>
</reference>
<dbReference type="Pfam" id="PF11915">
    <property type="entry name" value="DUF3433"/>
    <property type="match status" value="1"/>
</dbReference>
<dbReference type="InterPro" id="IPR021840">
    <property type="entry name" value="DUF3433"/>
</dbReference>
<dbReference type="Proteomes" id="UP000297245">
    <property type="component" value="Unassembled WGS sequence"/>
</dbReference>
<keyword evidence="2" id="KW-1133">Transmembrane helix</keyword>
<feature type="transmembrane region" description="Helical" evidence="2">
    <location>
        <begin position="410"/>
        <end position="436"/>
    </location>
</feature>
<dbReference type="PANTHER" id="PTHR37544">
    <property type="entry name" value="SPRAY-RELATED"/>
    <property type="match status" value="1"/>
</dbReference>
<keyword evidence="2" id="KW-0472">Membrane</keyword>
<organism evidence="3 4">
    <name type="scientific">Dendrothele bispora (strain CBS 962.96)</name>
    <dbReference type="NCBI Taxonomy" id="1314807"/>
    <lineage>
        <taxon>Eukaryota</taxon>
        <taxon>Fungi</taxon>
        <taxon>Dikarya</taxon>
        <taxon>Basidiomycota</taxon>
        <taxon>Agaricomycotina</taxon>
        <taxon>Agaricomycetes</taxon>
        <taxon>Agaricomycetidae</taxon>
        <taxon>Agaricales</taxon>
        <taxon>Agaricales incertae sedis</taxon>
        <taxon>Dendrothele</taxon>
    </lineage>
</organism>
<feature type="region of interest" description="Disordered" evidence="1">
    <location>
        <begin position="479"/>
        <end position="500"/>
    </location>
</feature>
<evidence type="ECO:0000256" key="1">
    <source>
        <dbReference type="SAM" id="MobiDB-lite"/>
    </source>
</evidence>
<feature type="transmembrane region" description="Helical" evidence="2">
    <location>
        <begin position="367"/>
        <end position="390"/>
    </location>
</feature>
<keyword evidence="4" id="KW-1185">Reference proteome</keyword>
<dbReference type="OrthoDB" id="3248909at2759"/>
<keyword evidence="2" id="KW-0812">Transmembrane</keyword>
<proteinExistence type="predicted"/>
<feature type="region of interest" description="Disordered" evidence="1">
    <location>
        <begin position="555"/>
        <end position="602"/>
    </location>
</feature>